<feature type="compositionally biased region" description="Polar residues" evidence="1">
    <location>
        <begin position="71"/>
        <end position="112"/>
    </location>
</feature>
<feature type="compositionally biased region" description="Basic and acidic residues" evidence="1">
    <location>
        <begin position="10"/>
        <end position="19"/>
    </location>
</feature>
<evidence type="ECO:0000313" key="3">
    <source>
        <dbReference type="Proteomes" id="UP000799777"/>
    </source>
</evidence>
<gene>
    <name evidence="2" type="ORF">EK21DRAFT_91949</name>
</gene>
<evidence type="ECO:0000256" key="1">
    <source>
        <dbReference type="SAM" id="MobiDB-lite"/>
    </source>
</evidence>
<dbReference type="AlphaFoldDB" id="A0A9P4LKD6"/>
<reference evidence="2" key="1">
    <citation type="journal article" date="2020" name="Stud. Mycol.">
        <title>101 Dothideomycetes genomes: a test case for predicting lifestyles and emergence of pathogens.</title>
        <authorList>
            <person name="Haridas S."/>
            <person name="Albert R."/>
            <person name="Binder M."/>
            <person name="Bloem J."/>
            <person name="Labutti K."/>
            <person name="Salamov A."/>
            <person name="Andreopoulos B."/>
            <person name="Baker S."/>
            <person name="Barry K."/>
            <person name="Bills G."/>
            <person name="Bluhm B."/>
            <person name="Cannon C."/>
            <person name="Castanera R."/>
            <person name="Culley D."/>
            <person name="Daum C."/>
            <person name="Ezra D."/>
            <person name="Gonzalez J."/>
            <person name="Henrissat B."/>
            <person name="Kuo A."/>
            <person name="Liang C."/>
            <person name="Lipzen A."/>
            <person name="Lutzoni F."/>
            <person name="Magnuson J."/>
            <person name="Mondo S."/>
            <person name="Nolan M."/>
            <person name="Ohm R."/>
            <person name="Pangilinan J."/>
            <person name="Park H.-J."/>
            <person name="Ramirez L."/>
            <person name="Alfaro M."/>
            <person name="Sun H."/>
            <person name="Tritt A."/>
            <person name="Yoshinaga Y."/>
            <person name="Zwiers L.-H."/>
            <person name="Turgeon B."/>
            <person name="Goodwin S."/>
            <person name="Spatafora J."/>
            <person name="Crous P."/>
            <person name="Grigoriev I."/>
        </authorList>
    </citation>
    <scope>NUCLEOTIDE SEQUENCE</scope>
    <source>
        <strain evidence="2">CBS 110217</strain>
    </source>
</reference>
<dbReference type="Proteomes" id="UP000799777">
    <property type="component" value="Unassembled WGS sequence"/>
</dbReference>
<dbReference type="OrthoDB" id="3799782at2759"/>
<feature type="region of interest" description="Disordered" evidence="1">
    <location>
        <begin position="1"/>
        <end position="227"/>
    </location>
</feature>
<organism evidence="2 3">
    <name type="scientific">Setomelanomma holmii</name>
    <dbReference type="NCBI Taxonomy" id="210430"/>
    <lineage>
        <taxon>Eukaryota</taxon>
        <taxon>Fungi</taxon>
        <taxon>Dikarya</taxon>
        <taxon>Ascomycota</taxon>
        <taxon>Pezizomycotina</taxon>
        <taxon>Dothideomycetes</taxon>
        <taxon>Pleosporomycetidae</taxon>
        <taxon>Pleosporales</taxon>
        <taxon>Pleosporineae</taxon>
        <taxon>Phaeosphaeriaceae</taxon>
        <taxon>Setomelanomma</taxon>
    </lineage>
</organism>
<proteinExistence type="predicted"/>
<feature type="compositionally biased region" description="Polar residues" evidence="1">
    <location>
        <begin position="199"/>
        <end position="227"/>
    </location>
</feature>
<comment type="caution">
    <text evidence="2">The sequence shown here is derived from an EMBL/GenBank/DDBJ whole genome shotgun (WGS) entry which is preliminary data.</text>
</comment>
<name>A0A9P4LKD6_9PLEO</name>
<protein>
    <submittedName>
        <fullName evidence="2">Uncharacterized protein</fullName>
    </submittedName>
</protein>
<evidence type="ECO:0000313" key="2">
    <source>
        <dbReference type="EMBL" id="KAF2026939.1"/>
    </source>
</evidence>
<keyword evidence="3" id="KW-1185">Reference proteome</keyword>
<feature type="compositionally biased region" description="Polar residues" evidence="1">
    <location>
        <begin position="172"/>
        <end position="191"/>
    </location>
</feature>
<accession>A0A9P4LKD6</accession>
<sequence length="276" mass="30215">MALFSKFKKAKEAAVEHKKSAAAQEAKPPAAPYKHVPTHAEQDALAAQPTKILRPDELQARIAKARKRRASSYQSPVTTRHSVYHSCESSRMSSRTDSTAGFVSASTSSSITAHRIGDSSIDAVMRRSQSASHQRRSTNTVPDLHADDYLSSSPVGHPSFPPPAPQRPRLYQSMSSRSSYTMKKSPLSNVSVEEETVDIHSNSSDTSAVSKQSSGSEKSRIYNHTSHPNTAHTMAAAVFDKPISTIDRPRDATLQSTKRRSRWSILPRKNAAITAH</sequence>
<dbReference type="EMBL" id="ML978234">
    <property type="protein sequence ID" value="KAF2026939.1"/>
    <property type="molecule type" value="Genomic_DNA"/>
</dbReference>